<keyword evidence="2" id="KW-1185">Reference proteome</keyword>
<evidence type="ECO:0000313" key="1">
    <source>
        <dbReference type="EMBL" id="KRX13265.1"/>
    </source>
</evidence>
<name>A0A0V0RFJ0_9BILA</name>
<protein>
    <submittedName>
        <fullName evidence="1">Uncharacterized protein</fullName>
    </submittedName>
</protein>
<comment type="caution">
    <text evidence="1">The sequence shown here is derived from an EMBL/GenBank/DDBJ whole genome shotgun (WGS) entry which is preliminary data.</text>
</comment>
<sequence>MEGSGRRCAINFLSQMRGFFNHGYVRHASGDTKAAAVSTVPFGTCSTQVDYFYIIAGTTLEDVT</sequence>
<reference evidence="1 2" key="1">
    <citation type="submission" date="2015-01" db="EMBL/GenBank/DDBJ databases">
        <title>Evolution of Trichinella species and genotypes.</title>
        <authorList>
            <person name="Korhonen P.K."/>
            <person name="Edoardo P."/>
            <person name="Giuseppe L.R."/>
            <person name="Gasser R.B."/>
        </authorList>
    </citation>
    <scope>NUCLEOTIDE SEQUENCE [LARGE SCALE GENOMIC DNA]</scope>
    <source>
        <strain evidence="1">ISS37</strain>
    </source>
</reference>
<accession>A0A0V0RFJ0</accession>
<evidence type="ECO:0000313" key="2">
    <source>
        <dbReference type="Proteomes" id="UP000054630"/>
    </source>
</evidence>
<proteinExistence type="predicted"/>
<organism evidence="1 2">
    <name type="scientific">Trichinella nelsoni</name>
    <dbReference type="NCBI Taxonomy" id="6336"/>
    <lineage>
        <taxon>Eukaryota</taxon>
        <taxon>Metazoa</taxon>
        <taxon>Ecdysozoa</taxon>
        <taxon>Nematoda</taxon>
        <taxon>Enoplea</taxon>
        <taxon>Dorylaimia</taxon>
        <taxon>Trichinellida</taxon>
        <taxon>Trichinellidae</taxon>
        <taxon>Trichinella</taxon>
    </lineage>
</organism>
<dbReference type="EMBL" id="JYDL01000212">
    <property type="protein sequence ID" value="KRX13265.1"/>
    <property type="molecule type" value="Genomic_DNA"/>
</dbReference>
<dbReference type="Proteomes" id="UP000054630">
    <property type="component" value="Unassembled WGS sequence"/>
</dbReference>
<dbReference type="AlphaFoldDB" id="A0A0V0RFJ0"/>
<gene>
    <name evidence="1" type="ORF">T07_306</name>
</gene>
<dbReference type="OrthoDB" id="10388119at2759"/>